<sequence length="252" mass="25565">MAATGMTPVSPRPSNCFHPSTSGAAPPISPVASPNIIRHKQLHHLLGPSTRRSSQACSALPFGFPNFGLPSFGFLAKFDSSKSDLENGSNSSSGSSRLHTQSGDAAPCDPAHADSQLPSSPQSELSTGPAGPQPGSERRLSLPPLPTRLLPDGAAAGACSAAVEEAWQQQQPGSGPRALQQRPGVAAREVEEEAGLADSPGSYGGQSGGTDAPLGLSQLRQLLADVADQHCTPAPTSCADTSTSTSTSSPPS</sequence>
<feature type="compositionally biased region" description="Low complexity" evidence="1">
    <location>
        <begin position="86"/>
        <end position="96"/>
    </location>
</feature>
<evidence type="ECO:0000313" key="3">
    <source>
        <dbReference type="Proteomes" id="UP001054857"/>
    </source>
</evidence>
<feature type="compositionally biased region" description="Low complexity" evidence="1">
    <location>
        <begin position="147"/>
        <end position="166"/>
    </location>
</feature>
<keyword evidence="3" id="KW-1185">Reference proteome</keyword>
<organism evidence="2 3">
    <name type="scientific">Astrephomene gubernaculifera</name>
    <dbReference type="NCBI Taxonomy" id="47775"/>
    <lineage>
        <taxon>Eukaryota</taxon>
        <taxon>Viridiplantae</taxon>
        <taxon>Chlorophyta</taxon>
        <taxon>core chlorophytes</taxon>
        <taxon>Chlorophyceae</taxon>
        <taxon>CS clade</taxon>
        <taxon>Chlamydomonadales</taxon>
        <taxon>Astrephomenaceae</taxon>
        <taxon>Astrephomene</taxon>
    </lineage>
</organism>
<feature type="region of interest" description="Disordered" evidence="1">
    <location>
        <begin position="80"/>
        <end position="252"/>
    </location>
</feature>
<evidence type="ECO:0000256" key="1">
    <source>
        <dbReference type="SAM" id="MobiDB-lite"/>
    </source>
</evidence>
<protein>
    <submittedName>
        <fullName evidence="2">Uncharacterized protein</fullName>
    </submittedName>
</protein>
<reference evidence="2 3" key="1">
    <citation type="journal article" date="2021" name="Sci. Rep.">
        <title>Genome sequencing of the multicellular alga Astrephomene provides insights into convergent evolution of germ-soma differentiation.</title>
        <authorList>
            <person name="Yamashita S."/>
            <person name="Yamamoto K."/>
            <person name="Matsuzaki R."/>
            <person name="Suzuki S."/>
            <person name="Yamaguchi H."/>
            <person name="Hirooka S."/>
            <person name="Minakuchi Y."/>
            <person name="Miyagishima S."/>
            <person name="Kawachi M."/>
            <person name="Toyoda A."/>
            <person name="Nozaki H."/>
        </authorList>
    </citation>
    <scope>NUCLEOTIDE SEQUENCE [LARGE SCALE GENOMIC DNA]</scope>
    <source>
        <strain evidence="2 3">NIES-4017</strain>
    </source>
</reference>
<dbReference type="AlphaFoldDB" id="A0AAD3HU45"/>
<accession>A0AAD3HU45</accession>
<evidence type="ECO:0000313" key="2">
    <source>
        <dbReference type="EMBL" id="GFR53253.1"/>
    </source>
</evidence>
<feature type="compositionally biased region" description="Low complexity" evidence="1">
    <location>
        <begin position="232"/>
        <end position="252"/>
    </location>
</feature>
<comment type="caution">
    <text evidence="2">The sequence shown here is derived from an EMBL/GenBank/DDBJ whole genome shotgun (WGS) entry which is preliminary data.</text>
</comment>
<name>A0AAD3HU45_9CHLO</name>
<dbReference type="EMBL" id="BMAR01000117">
    <property type="protein sequence ID" value="GFR53253.1"/>
    <property type="molecule type" value="Genomic_DNA"/>
</dbReference>
<gene>
    <name evidence="2" type="ORF">Agub_g16030</name>
</gene>
<proteinExistence type="predicted"/>
<feature type="compositionally biased region" description="Low complexity" evidence="1">
    <location>
        <begin position="115"/>
        <end position="126"/>
    </location>
</feature>
<feature type="region of interest" description="Disordered" evidence="1">
    <location>
        <begin position="1"/>
        <end position="35"/>
    </location>
</feature>
<feature type="non-terminal residue" evidence="2">
    <location>
        <position position="1"/>
    </location>
</feature>
<dbReference type="Proteomes" id="UP001054857">
    <property type="component" value="Unassembled WGS sequence"/>
</dbReference>